<evidence type="ECO:0000313" key="4">
    <source>
        <dbReference type="Proteomes" id="UP000178068"/>
    </source>
</evidence>
<protein>
    <recommendedName>
        <fullName evidence="2">DUF2061 domain-containing protein</fullName>
    </recommendedName>
</protein>
<evidence type="ECO:0000259" key="2">
    <source>
        <dbReference type="Pfam" id="PF09834"/>
    </source>
</evidence>
<proteinExistence type="predicted"/>
<dbReference type="STRING" id="1802603.A3F35_00640"/>
<dbReference type="EMBL" id="MHCZ01000013">
    <property type="protein sequence ID" value="OGY30152.1"/>
    <property type="molecule type" value="Genomic_DNA"/>
</dbReference>
<dbReference type="AlphaFoldDB" id="A0A1G1WQY1"/>
<reference evidence="3 4" key="1">
    <citation type="journal article" date="2016" name="Nat. Commun.">
        <title>Thousands of microbial genomes shed light on interconnected biogeochemical processes in an aquifer system.</title>
        <authorList>
            <person name="Anantharaman K."/>
            <person name="Brown C.T."/>
            <person name="Hug L.A."/>
            <person name="Sharon I."/>
            <person name="Castelle C.J."/>
            <person name="Probst A.J."/>
            <person name="Thomas B.C."/>
            <person name="Singh A."/>
            <person name="Wilkins M.J."/>
            <person name="Karaoz U."/>
            <person name="Brodie E.L."/>
            <person name="Williams K.H."/>
            <person name="Hubbard S.S."/>
            <person name="Banfield J.F."/>
        </authorList>
    </citation>
    <scope>NUCLEOTIDE SEQUENCE [LARGE SCALE GENOMIC DNA]</scope>
</reference>
<keyword evidence="1" id="KW-0472">Membrane</keyword>
<evidence type="ECO:0000256" key="1">
    <source>
        <dbReference type="SAM" id="Phobius"/>
    </source>
</evidence>
<comment type="caution">
    <text evidence="3">The sequence shown here is derived from an EMBL/GenBank/DDBJ whole genome shotgun (WGS) entry which is preliminary data.</text>
</comment>
<name>A0A1G1WQY1_9BACT</name>
<feature type="domain" description="DUF2061" evidence="2">
    <location>
        <begin position="12"/>
        <end position="63"/>
    </location>
</feature>
<dbReference type="InterPro" id="IPR018638">
    <property type="entry name" value="DUF2061_membrane"/>
</dbReference>
<feature type="transmembrane region" description="Helical" evidence="1">
    <location>
        <begin position="12"/>
        <end position="34"/>
    </location>
</feature>
<gene>
    <name evidence="3" type="ORF">A3F35_00640</name>
</gene>
<organism evidence="3 4">
    <name type="scientific">Candidatus Woykebacteria bacterium RIFCSPHIGHO2_12_FULL_45_10</name>
    <dbReference type="NCBI Taxonomy" id="1802603"/>
    <lineage>
        <taxon>Bacteria</taxon>
        <taxon>Candidatus Woykeibacteriota</taxon>
    </lineage>
</organism>
<dbReference type="Proteomes" id="UP000178068">
    <property type="component" value="Unassembled WGS sequence"/>
</dbReference>
<accession>A0A1G1WQY1</accession>
<keyword evidence="1" id="KW-0812">Transmembrane</keyword>
<feature type="transmembrane region" description="Helical" evidence="1">
    <location>
        <begin position="40"/>
        <end position="57"/>
    </location>
</feature>
<sequence>MAAFHESKTRSLLKSITFWFIVILTDLGIIYLITRNVSKTIAAVVITNLVAALAYFVHERAWTKVVFGIRPHQPTDTN</sequence>
<evidence type="ECO:0000313" key="3">
    <source>
        <dbReference type="EMBL" id="OGY30152.1"/>
    </source>
</evidence>
<keyword evidence="1" id="KW-1133">Transmembrane helix</keyword>
<dbReference type="Pfam" id="PF09834">
    <property type="entry name" value="DUF2061"/>
    <property type="match status" value="1"/>
</dbReference>